<dbReference type="Pfam" id="PF00595">
    <property type="entry name" value="PDZ"/>
    <property type="match status" value="1"/>
</dbReference>
<comment type="caution">
    <text evidence="6">The sequence shown here is derived from an EMBL/GenBank/DDBJ whole genome shotgun (WGS) entry which is preliminary data.</text>
</comment>
<dbReference type="EMBL" id="CAJOBH010252357">
    <property type="protein sequence ID" value="CAF5141516.1"/>
    <property type="molecule type" value="Genomic_DNA"/>
</dbReference>
<proteinExistence type="predicted"/>
<dbReference type="EMBL" id="CAJOBJ010355371">
    <property type="protein sequence ID" value="CAF5213448.1"/>
    <property type="molecule type" value="Genomic_DNA"/>
</dbReference>
<dbReference type="PANTHER" id="PTHR46227">
    <property type="entry name" value="GLUTAMATE RECEPTOR-INTERACTING PROTEIN GRIP"/>
    <property type="match status" value="1"/>
</dbReference>
<evidence type="ECO:0000313" key="6">
    <source>
        <dbReference type="EMBL" id="CAF5141516.1"/>
    </source>
</evidence>
<dbReference type="Proteomes" id="UP000681720">
    <property type="component" value="Unassembled WGS sequence"/>
</dbReference>
<comment type="subcellular location">
    <subcellularLocation>
        <location evidence="1">Cytoplasm</location>
    </subcellularLocation>
</comment>
<dbReference type="GO" id="GO:0005737">
    <property type="term" value="C:cytoplasm"/>
    <property type="evidence" value="ECO:0007669"/>
    <property type="project" value="UniProtKB-SubCell"/>
</dbReference>
<evidence type="ECO:0000313" key="7">
    <source>
        <dbReference type="EMBL" id="CAF5200680.1"/>
    </source>
</evidence>
<evidence type="ECO:0000256" key="1">
    <source>
        <dbReference type="ARBA" id="ARBA00004496"/>
    </source>
</evidence>
<feature type="region of interest" description="Disordered" evidence="4">
    <location>
        <begin position="107"/>
        <end position="144"/>
    </location>
</feature>
<keyword evidence="3" id="KW-0677">Repeat</keyword>
<feature type="compositionally biased region" description="Low complexity" evidence="4">
    <location>
        <begin position="107"/>
        <end position="131"/>
    </location>
</feature>
<dbReference type="Proteomes" id="UP000681967">
    <property type="component" value="Unassembled WGS sequence"/>
</dbReference>
<evidence type="ECO:0000313" key="9">
    <source>
        <dbReference type="Proteomes" id="UP000681967"/>
    </source>
</evidence>
<dbReference type="InterPro" id="IPR036034">
    <property type="entry name" value="PDZ_sf"/>
</dbReference>
<dbReference type="Gene3D" id="2.30.42.10">
    <property type="match status" value="1"/>
</dbReference>
<reference evidence="6" key="1">
    <citation type="submission" date="2021-02" db="EMBL/GenBank/DDBJ databases">
        <authorList>
            <person name="Nowell W R."/>
        </authorList>
    </citation>
    <scope>NUCLEOTIDE SEQUENCE</scope>
</reference>
<organism evidence="6 9">
    <name type="scientific">Rotaria magnacalcarata</name>
    <dbReference type="NCBI Taxonomy" id="392030"/>
    <lineage>
        <taxon>Eukaryota</taxon>
        <taxon>Metazoa</taxon>
        <taxon>Spiralia</taxon>
        <taxon>Gnathifera</taxon>
        <taxon>Rotifera</taxon>
        <taxon>Eurotatoria</taxon>
        <taxon>Bdelloidea</taxon>
        <taxon>Philodinida</taxon>
        <taxon>Philodinidae</taxon>
        <taxon>Rotaria</taxon>
    </lineage>
</organism>
<dbReference type="PROSITE" id="PS50106">
    <property type="entry name" value="PDZ"/>
    <property type="match status" value="1"/>
</dbReference>
<dbReference type="PANTHER" id="PTHR46227:SF2">
    <property type="entry name" value="FI03335P"/>
    <property type="match status" value="1"/>
</dbReference>
<dbReference type="GO" id="GO:0098887">
    <property type="term" value="P:neurotransmitter receptor transport, endosome to postsynaptic membrane"/>
    <property type="evidence" value="ECO:0007669"/>
    <property type="project" value="TreeGrafter"/>
</dbReference>
<dbReference type="InterPro" id="IPR043545">
    <property type="entry name" value="GRIP1/2"/>
</dbReference>
<evidence type="ECO:0000256" key="3">
    <source>
        <dbReference type="ARBA" id="ARBA00022737"/>
    </source>
</evidence>
<dbReference type="EMBL" id="CAJOBI010332406">
    <property type="protein sequence ID" value="CAF5200680.1"/>
    <property type="molecule type" value="Genomic_DNA"/>
</dbReference>
<sequence>RLYGTGVYVNKIRPNGPAELEGTLVPCMRIYKVNNTDVRRMECGQVVPLLASSADELSLVVGRRPAPMFDETDELFDIDEDEHQPTIVNDCPIWNSSITATIHENATTNNNINNNDNHDNNTTSSNMTTTNSFSLLSQSKTSTV</sequence>
<gene>
    <name evidence="6" type="ORF">BYL167_LOCUS70259</name>
    <name evidence="8" type="ORF">GIL414_LOCUS80641</name>
    <name evidence="7" type="ORF">SMN809_LOCUS75399</name>
</gene>
<feature type="domain" description="PDZ" evidence="5">
    <location>
        <begin position="1"/>
        <end position="65"/>
    </location>
</feature>
<evidence type="ECO:0000313" key="8">
    <source>
        <dbReference type="EMBL" id="CAF5213448.1"/>
    </source>
</evidence>
<keyword evidence="2" id="KW-0963">Cytoplasm</keyword>
<evidence type="ECO:0000259" key="5">
    <source>
        <dbReference type="PROSITE" id="PS50106"/>
    </source>
</evidence>
<dbReference type="Proteomes" id="UP000676336">
    <property type="component" value="Unassembled WGS sequence"/>
</dbReference>
<accession>A0A8S3FSM2</accession>
<dbReference type="SUPFAM" id="SSF50156">
    <property type="entry name" value="PDZ domain-like"/>
    <property type="match status" value="1"/>
</dbReference>
<dbReference type="InterPro" id="IPR001478">
    <property type="entry name" value="PDZ"/>
</dbReference>
<evidence type="ECO:0000256" key="2">
    <source>
        <dbReference type="ARBA" id="ARBA00022490"/>
    </source>
</evidence>
<evidence type="ECO:0000256" key="4">
    <source>
        <dbReference type="SAM" id="MobiDB-lite"/>
    </source>
</evidence>
<protein>
    <recommendedName>
        <fullName evidence="5">PDZ domain-containing protein</fullName>
    </recommendedName>
</protein>
<dbReference type="AlphaFoldDB" id="A0A8S3FSM2"/>
<name>A0A8S3FSM2_9BILA</name>
<feature type="non-terminal residue" evidence="6">
    <location>
        <position position="1"/>
    </location>
</feature>
<feature type="compositionally biased region" description="Polar residues" evidence="4">
    <location>
        <begin position="132"/>
        <end position="144"/>
    </location>
</feature>